<reference evidence="2 3" key="1">
    <citation type="submission" date="2019-05" db="EMBL/GenBank/DDBJ databases">
        <title>Draft genomes of eight strains of Campylobacter helveticus isolated from cats and a dog in New Zealand.</title>
        <authorList>
            <person name="Bojanic K."/>
            <person name="Midwinter A.C."/>
            <person name="Biggs P.J."/>
            <person name="Acke E."/>
            <person name="Cornelius A.J."/>
            <person name="Marshall J.C."/>
        </authorList>
    </citation>
    <scope>NUCLEOTIDE SEQUENCE [LARGE SCALE GENOMIC DNA]</scope>
    <source>
        <strain evidence="2 3">ACP123b</strain>
    </source>
</reference>
<feature type="domain" description="SpoVT-AbrB" evidence="1">
    <location>
        <begin position="5"/>
        <end position="45"/>
    </location>
</feature>
<dbReference type="InterPro" id="IPR007159">
    <property type="entry name" value="SpoVT-AbrB_dom"/>
</dbReference>
<comment type="caution">
    <text evidence="2">The sequence shown here is derived from an EMBL/GenBank/DDBJ whole genome shotgun (WGS) entry which is preliminary data.</text>
</comment>
<evidence type="ECO:0000259" key="1">
    <source>
        <dbReference type="Pfam" id="PF04014"/>
    </source>
</evidence>
<gene>
    <name evidence="2" type="ORF">FDW42_09620</name>
</gene>
<evidence type="ECO:0000313" key="3">
    <source>
        <dbReference type="Proteomes" id="UP000306813"/>
    </source>
</evidence>
<accession>A0AAX2UHU0</accession>
<name>A0AAX2UHU0_9BACT</name>
<dbReference type="Pfam" id="PF04014">
    <property type="entry name" value="MazE_antitoxin"/>
    <property type="match status" value="1"/>
</dbReference>
<evidence type="ECO:0000313" key="2">
    <source>
        <dbReference type="EMBL" id="TNB55113.1"/>
    </source>
</evidence>
<dbReference type="Gene3D" id="2.10.260.10">
    <property type="match status" value="1"/>
</dbReference>
<proteinExistence type="predicted"/>
<dbReference type="AlphaFoldDB" id="A0AAX2UHU0"/>
<dbReference type="GO" id="GO:0003677">
    <property type="term" value="F:DNA binding"/>
    <property type="evidence" value="ECO:0007669"/>
    <property type="project" value="InterPro"/>
</dbReference>
<dbReference type="Proteomes" id="UP000306813">
    <property type="component" value="Unassembled WGS sequence"/>
</dbReference>
<dbReference type="InterPro" id="IPR037914">
    <property type="entry name" value="SpoVT-AbrB_sf"/>
</dbReference>
<dbReference type="RefSeq" id="WP_139026933.1">
    <property type="nucleotide sequence ID" value="NZ_VDBS01000090.1"/>
</dbReference>
<dbReference type="SUPFAM" id="SSF89447">
    <property type="entry name" value="AbrB/MazE/MraZ-like"/>
    <property type="match status" value="1"/>
</dbReference>
<sequence>MLAKVFKSGNSMAIRIPKAIDLKNIKEFDIQVLDNNLILSPKKQENEWQSFFKALGDFKEPLKREKDEIPQSRDLSFDYFNQTNNS</sequence>
<protein>
    <recommendedName>
        <fullName evidence="1">SpoVT-AbrB domain-containing protein</fullName>
    </recommendedName>
</protein>
<dbReference type="EMBL" id="VDBS01000090">
    <property type="protein sequence ID" value="TNB55113.1"/>
    <property type="molecule type" value="Genomic_DNA"/>
</dbReference>
<organism evidence="2 3">
    <name type="scientific">Campylobacter helveticus</name>
    <dbReference type="NCBI Taxonomy" id="28898"/>
    <lineage>
        <taxon>Bacteria</taxon>
        <taxon>Pseudomonadati</taxon>
        <taxon>Campylobacterota</taxon>
        <taxon>Epsilonproteobacteria</taxon>
        <taxon>Campylobacterales</taxon>
        <taxon>Campylobacteraceae</taxon>
        <taxon>Campylobacter</taxon>
    </lineage>
</organism>